<dbReference type="InterPro" id="IPR050482">
    <property type="entry name" value="Sensor_HK_TwoCompSys"/>
</dbReference>
<keyword evidence="9" id="KW-0812">Transmembrane</keyword>
<keyword evidence="9" id="KW-0472">Membrane</keyword>
<evidence type="ECO:0000256" key="4">
    <source>
        <dbReference type="ARBA" id="ARBA00022679"/>
    </source>
</evidence>
<dbReference type="Pfam" id="PF07730">
    <property type="entry name" value="HisKA_3"/>
    <property type="match status" value="1"/>
</dbReference>
<keyword evidence="13" id="KW-1185">Reference proteome</keyword>
<comment type="catalytic activity">
    <reaction evidence="1">
        <text>ATP + protein L-histidine = ADP + protein N-phospho-L-histidine.</text>
        <dbReference type="EC" id="2.7.13.3"/>
    </reaction>
</comment>
<keyword evidence="8" id="KW-0902">Two-component regulatory system</keyword>
<dbReference type="PANTHER" id="PTHR24421">
    <property type="entry name" value="NITRATE/NITRITE SENSOR PROTEIN NARX-RELATED"/>
    <property type="match status" value="1"/>
</dbReference>
<comment type="caution">
    <text evidence="12">The sequence shown here is derived from an EMBL/GenBank/DDBJ whole genome shotgun (WGS) entry which is preliminary data.</text>
</comment>
<dbReference type="PANTHER" id="PTHR24421:SF10">
    <property type="entry name" value="NITRATE_NITRITE SENSOR PROTEIN NARQ"/>
    <property type="match status" value="1"/>
</dbReference>
<feature type="transmembrane region" description="Helical" evidence="9">
    <location>
        <begin position="132"/>
        <end position="152"/>
    </location>
</feature>
<reference evidence="12" key="1">
    <citation type="submission" date="2021-01" db="EMBL/GenBank/DDBJ databases">
        <title>Whole genome shotgun sequence of Virgisporangium aurantiacum NBRC 16421.</title>
        <authorList>
            <person name="Komaki H."/>
            <person name="Tamura T."/>
        </authorList>
    </citation>
    <scope>NUCLEOTIDE SEQUENCE</scope>
    <source>
        <strain evidence="12">NBRC 16421</strain>
    </source>
</reference>
<dbReference type="SUPFAM" id="SSF55874">
    <property type="entry name" value="ATPase domain of HSP90 chaperone/DNA topoisomerase II/histidine kinase"/>
    <property type="match status" value="1"/>
</dbReference>
<keyword evidence="5" id="KW-0547">Nucleotide-binding</keyword>
<dbReference type="Gene3D" id="3.30.565.10">
    <property type="entry name" value="Histidine kinase-like ATPase, C-terminal domain"/>
    <property type="match status" value="1"/>
</dbReference>
<evidence type="ECO:0000256" key="5">
    <source>
        <dbReference type="ARBA" id="ARBA00022741"/>
    </source>
</evidence>
<feature type="transmembrane region" description="Helical" evidence="9">
    <location>
        <begin position="31"/>
        <end position="52"/>
    </location>
</feature>
<evidence type="ECO:0000256" key="8">
    <source>
        <dbReference type="ARBA" id="ARBA00023012"/>
    </source>
</evidence>
<dbReference type="GO" id="GO:0005524">
    <property type="term" value="F:ATP binding"/>
    <property type="evidence" value="ECO:0007669"/>
    <property type="project" value="UniProtKB-KW"/>
</dbReference>
<dbReference type="Proteomes" id="UP000612585">
    <property type="component" value="Unassembled WGS sequence"/>
</dbReference>
<dbReference type="Gene3D" id="1.20.5.1930">
    <property type="match status" value="1"/>
</dbReference>
<organism evidence="12 13">
    <name type="scientific">Virgisporangium aurantiacum</name>
    <dbReference type="NCBI Taxonomy" id="175570"/>
    <lineage>
        <taxon>Bacteria</taxon>
        <taxon>Bacillati</taxon>
        <taxon>Actinomycetota</taxon>
        <taxon>Actinomycetes</taxon>
        <taxon>Micromonosporales</taxon>
        <taxon>Micromonosporaceae</taxon>
        <taxon>Virgisporangium</taxon>
    </lineage>
</organism>
<dbReference type="RefSeq" id="WP_204006318.1">
    <property type="nucleotide sequence ID" value="NZ_BOPG01000065.1"/>
</dbReference>
<evidence type="ECO:0000256" key="1">
    <source>
        <dbReference type="ARBA" id="ARBA00000085"/>
    </source>
</evidence>
<evidence type="ECO:0000256" key="3">
    <source>
        <dbReference type="ARBA" id="ARBA00022553"/>
    </source>
</evidence>
<feature type="transmembrane region" description="Helical" evidence="9">
    <location>
        <begin position="107"/>
        <end position="126"/>
    </location>
</feature>
<evidence type="ECO:0000256" key="2">
    <source>
        <dbReference type="ARBA" id="ARBA00012438"/>
    </source>
</evidence>
<dbReference type="EMBL" id="BOPG01000065">
    <property type="protein sequence ID" value="GIJ61420.1"/>
    <property type="molecule type" value="Genomic_DNA"/>
</dbReference>
<dbReference type="GO" id="GO:0016020">
    <property type="term" value="C:membrane"/>
    <property type="evidence" value="ECO:0007669"/>
    <property type="project" value="InterPro"/>
</dbReference>
<evidence type="ECO:0000313" key="13">
    <source>
        <dbReference type="Proteomes" id="UP000612585"/>
    </source>
</evidence>
<accession>A0A8J4E3Z1</accession>
<feature type="domain" description="Histidine kinase/HSP90-like ATPase" evidence="10">
    <location>
        <begin position="280"/>
        <end position="367"/>
    </location>
</feature>
<feature type="transmembrane region" description="Helical" evidence="9">
    <location>
        <begin position="84"/>
        <end position="100"/>
    </location>
</feature>
<name>A0A8J4E3Z1_9ACTN</name>
<dbReference type="EC" id="2.7.13.3" evidence="2"/>
<proteinExistence type="predicted"/>
<dbReference type="InterPro" id="IPR036890">
    <property type="entry name" value="HATPase_C_sf"/>
</dbReference>
<protein>
    <recommendedName>
        <fullName evidence="2">histidine kinase</fullName>
        <ecNumber evidence="2">2.7.13.3</ecNumber>
    </recommendedName>
</protein>
<evidence type="ECO:0000259" key="11">
    <source>
        <dbReference type="Pfam" id="PF07730"/>
    </source>
</evidence>
<keyword evidence="3" id="KW-0597">Phosphoprotein</keyword>
<dbReference type="CDD" id="cd16917">
    <property type="entry name" value="HATPase_UhpB-NarQ-NarX-like"/>
    <property type="match status" value="1"/>
</dbReference>
<evidence type="ECO:0000313" key="12">
    <source>
        <dbReference type="EMBL" id="GIJ61420.1"/>
    </source>
</evidence>
<evidence type="ECO:0000256" key="7">
    <source>
        <dbReference type="ARBA" id="ARBA00022840"/>
    </source>
</evidence>
<feature type="transmembrane region" description="Helical" evidence="9">
    <location>
        <begin position="59"/>
        <end position="78"/>
    </location>
</feature>
<dbReference type="AlphaFoldDB" id="A0A8J4E3Z1"/>
<evidence type="ECO:0000256" key="9">
    <source>
        <dbReference type="SAM" id="Phobius"/>
    </source>
</evidence>
<evidence type="ECO:0000259" key="10">
    <source>
        <dbReference type="Pfam" id="PF02518"/>
    </source>
</evidence>
<sequence>MKIADLGLTAALAAALAAAIAIEAVAVAQSWGARYWIAGGVAAVVAGALALLRRRDRRWTAVAGLGVAGVAIAVSRLAELPAEPGPALALALAVLVGSAVRMLPVRWSAAIAGGGLAVVVAGFLTVRPESSGAAADIAAVMWLGGTTVGLALRVLDARAAATEGAVRQQERLELARELHDVVAHHITGMLIQAQAAQVVARRDPAALPATLGGIEAAGTEALSAMRRVVGLLRDADDAAPASAGPENLAELVERFERQGPPVRLSIRDDGAGWPPELTSTVYRVVREALTNVARHAAGARSVAVTVDSGPMGVTVEVTDDAPAAAQPSRGGFGLTGMRERVTSLGGSVDAGPRPGGGWTVSATLPVPVGRP</sequence>
<keyword evidence="4" id="KW-0808">Transferase</keyword>
<feature type="domain" description="Signal transduction histidine kinase subgroup 3 dimerisation and phosphoacceptor" evidence="11">
    <location>
        <begin position="170"/>
        <end position="236"/>
    </location>
</feature>
<evidence type="ECO:0000256" key="6">
    <source>
        <dbReference type="ARBA" id="ARBA00022777"/>
    </source>
</evidence>
<keyword evidence="9" id="KW-1133">Transmembrane helix</keyword>
<dbReference type="InterPro" id="IPR011712">
    <property type="entry name" value="Sig_transdc_His_kin_sub3_dim/P"/>
</dbReference>
<gene>
    <name evidence="12" type="ORF">Vau01_089360</name>
</gene>
<dbReference type="GO" id="GO:0000155">
    <property type="term" value="F:phosphorelay sensor kinase activity"/>
    <property type="evidence" value="ECO:0007669"/>
    <property type="project" value="InterPro"/>
</dbReference>
<dbReference type="GO" id="GO:0046983">
    <property type="term" value="F:protein dimerization activity"/>
    <property type="evidence" value="ECO:0007669"/>
    <property type="project" value="InterPro"/>
</dbReference>
<keyword evidence="7" id="KW-0067">ATP-binding</keyword>
<keyword evidence="6" id="KW-0418">Kinase</keyword>
<dbReference type="InterPro" id="IPR003594">
    <property type="entry name" value="HATPase_dom"/>
</dbReference>
<dbReference type="Pfam" id="PF02518">
    <property type="entry name" value="HATPase_c"/>
    <property type="match status" value="1"/>
</dbReference>